<keyword evidence="1" id="KW-0805">Transcription regulation</keyword>
<sequence length="304" mass="35201">MGQCYKIDPKIGKGHYWIYAHSNLFAIAIHDFYFYEDYLLECRLPEYLSITYYDSLSGEELNPYKRLNAGCVKGYWSNGEIYKALFHKNIPIRSIGIEITPEYYEDYLKSKYSGEYISPRSAVLSIDEDTSFPEMVLLLHQIRIYKSTGMAARLFFESKVTEAISLLIERSKQMKPKTPKRITKQDLENLETVTSYINDHYAYDLHLEKLSQIACMGTTKLKSNFKEIYKCTITEYIQHRRMSQAEHLLGNTDLNIGQIAGIVGYQSASRFSELFRKSTGLLPSKYRELSLGEKMRLPNKAASI</sequence>
<reference evidence="5 6" key="1">
    <citation type="submission" date="2020-07" db="EMBL/GenBank/DDBJ databases">
        <title>Vallitalea guaymasensis genome.</title>
        <authorList>
            <person name="Postec A."/>
        </authorList>
    </citation>
    <scope>NUCLEOTIDE SEQUENCE [LARGE SCALE GENOMIC DNA]</scope>
    <source>
        <strain evidence="5 6">Ra1766G1</strain>
    </source>
</reference>
<feature type="domain" description="HTH araC/xylS-type" evidence="4">
    <location>
        <begin position="191"/>
        <end position="289"/>
    </location>
</feature>
<evidence type="ECO:0000256" key="3">
    <source>
        <dbReference type="ARBA" id="ARBA00023163"/>
    </source>
</evidence>
<dbReference type="EMBL" id="CP058561">
    <property type="protein sequence ID" value="QUH28020.1"/>
    <property type="molecule type" value="Genomic_DNA"/>
</dbReference>
<dbReference type="GO" id="GO:0003700">
    <property type="term" value="F:DNA-binding transcription factor activity"/>
    <property type="evidence" value="ECO:0007669"/>
    <property type="project" value="InterPro"/>
</dbReference>
<dbReference type="InterPro" id="IPR018060">
    <property type="entry name" value="HTH_AraC"/>
</dbReference>
<keyword evidence="2" id="KW-0238">DNA-binding</keyword>
<evidence type="ECO:0000256" key="2">
    <source>
        <dbReference type="ARBA" id="ARBA00023125"/>
    </source>
</evidence>
<evidence type="ECO:0000313" key="6">
    <source>
        <dbReference type="Proteomes" id="UP000677305"/>
    </source>
</evidence>
<proteinExistence type="predicted"/>
<dbReference type="AlphaFoldDB" id="A0A8J8M8D8"/>
<dbReference type="GO" id="GO:0043565">
    <property type="term" value="F:sequence-specific DNA binding"/>
    <property type="evidence" value="ECO:0007669"/>
    <property type="project" value="InterPro"/>
</dbReference>
<dbReference type="Pfam" id="PF12833">
    <property type="entry name" value="HTH_18"/>
    <property type="match status" value="1"/>
</dbReference>
<accession>A0A8J8M8D8</accession>
<keyword evidence="3" id="KW-0804">Transcription</keyword>
<dbReference type="KEGG" id="vgu:HYG85_03455"/>
<evidence type="ECO:0000313" key="5">
    <source>
        <dbReference type="EMBL" id="QUH28020.1"/>
    </source>
</evidence>
<protein>
    <submittedName>
        <fullName evidence="5">Helix-turn-helix transcriptional regulator</fullName>
    </submittedName>
</protein>
<dbReference type="SUPFAM" id="SSF46689">
    <property type="entry name" value="Homeodomain-like"/>
    <property type="match status" value="1"/>
</dbReference>
<organism evidence="5 6">
    <name type="scientific">Vallitalea guaymasensis</name>
    <dbReference type="NCBI Taxonomy" id="1185412"/>
    <lineage>
        <taxon>Bacteria</taxon>
        <taxon>Bacillati</taxon>
        <taxon>Bacillota</taxon>
        <taxon>Clostridia</taxon>
        <taxon>Lachnospirales</taxon>
        <taxon>Vallitaleaceae</taxon>
        <taxon>Vallitalea</taxon>
    </lineage>
</organism>
<name>A0A8J8M8D8_9FIRM</name>
<evidence type="ECO:0000259" key="4">
    <source>
        <dbReference type="PROSITE" id="PS01124"/>
    </source>
</evidence>
<dbReference type="Proteomes" id="UP000677305">
    <property type="component" value="Chromosome"/>
</dbReference>
<dbReference type="Gene3D" id="1.10.10.60">
    <property type="entry name" value="Homeodomain-like"/>
    <property type="match status" value="2"/>
</dbReference>
<dbReference type="SMART" id="SM00342">
    <property type="entry name" value="HTH_ARAC"/>
    <property type="match status" value="1"/>
</dbReference>
<keyword evidence="6" id="KW-1185">Reference proteome</keyword>
<dbReference type="InterPro" id="IPR009057">
    <property type="entry name" value="Homeodomain-like_sf"/>
</dbReference>
<dbReference type="PROSITE" id="PS01124">
    <property type="entry name" value="HTH_ARAC_FAMILY_2"/>
    <property type="match status" value="1"/>
</dbReference>
<dbReference type="PANTHER" id="PTHR47893">
    <property type="entry name" value="REGULATORY PROTEIN PCHR"/>
    <property type="match status" value="1"/>
</dbReference>
<dbReference type="RefSeq" id="WP_212692297.1">
    <property type="nucleotide sequence ID" value="NZ_CP058561.1"/>
</dbReference>
<dbReference type="PRINTS" id="PR00032">
    <property type="entry name" value="HTHARAC"/>
</dbReference>
<evidence type="ECO:0000256" key="1">
    <source>
        <dbReference type="ARBA" id="ARBA00023015"/>
    </source>
</evidence>
<dbReference type="InterPro" id="IPR020449">
    <property type="entry name" value="Tscrpt_reg_AraC-type_HTH"/>
</dbReference>
<dbReference type="InterPro" id="IPR053142">
    <property type="entry name" value="PchR_regulatory_protein"/>
</dbReference>
<gene>
    <name evidence="5" type="ORF">HYG85_03455</name>
</gene>
<dbReference type="PANTHER" id="PTHR47893:SF1">
    <property type="entry name" value="REGULATORY PROTEIN PCHR"/>
    <property type="match status" value="1"/>
</dbReference>